<keyword evidence="3" id="KW-1185">Reference proteome</keyword>
<dbReference type="Proteomes" id="UP000192578">
    <property type="component" value="Unassembled WGS sequence"/>
</dbReference>
<dbReference type="OrthoDB" id="2094222at2759"/>
<feature type="region of interest" description="Disordered" evidence="1">
    <location>
        <begin position="1"/>
        <end position="66"/>
    </location>
</feature>
<evidence type="ECO:0000256" key="1">
    <source>
        <dbReference type="SAM" id="MobiDB-lite"/>
    </source>
</evidence>
<gene>
    <name evidence="2" type="ORF">BV898_15938</name>
</gene>
<dbReference type="AlphaFoldDB" id="A0A9X6RKZ5"/>
<accession>A0A9X6RKZ5</accession>
<feature type="compositionally biased region" description="Pro residues" evidence="1">
    <location>
        <begin position="1"/>
        <end position="46"/>
    </location>
</feature>
<organism evidence="2 3">
    <name type="scientific">Hypsibius exemplaris</name>
    <name type="common">Freshwater tardigrade</name>
    <dbReference type="NCBI Taxonomy" id="2072580"/>
    <lineage>
        <taxon>Eukaryota</taxon>
        <taxon>Metazoa</taxon>
        <taxon>Ecdysozoa</taxon>
        <taxon>Tardigrada</taxon>
        <taxon>Eutardigrada</taxon>
        <taxon>Parachela</taxon>
        <taxon>Hypsibioidea</taxon>
        <taxon>Hypsibiidae</taxon>
        <taxon>Hypsibius</taxon>
    </lineage>
</organism>
<name>A0A9X6RKZ5_HYPEX</name>
<dbReference type="EMBL" id="MTYJ01000228">
    <property type="protein sequence ID" value="OWA51457.1"/>
    <property type="molecule type" value="Genomic_DNA"/>
</dbReference>
<evidence type="ECO:0000313" key="3">
    <source>
        <dbReference type="Proteomes" id="UP000192578"/>
    </source>
</evidence>
<protein>
    <submittedName>
        <fullName evidence="2">Uncharacterized protein</fullName>
    </submittedName>
</protein>
<proteinExistence type="predicted"/>
<evidence type="ECO:0000313" key="2">
    <source>
        <dbReference type="EMBL" id="OWA51457.1"/>
    </source>
</evidence>
<comment type="caution">
    <text evidence="2">The sequence shown here is derived from an EMBL/GenBank/DDBJ whole genome shotgun (WGS) entry which is preliminary data.</text>
</comment>
<reference evidence="3" key="1">
    <citation type="submission" date="2017-01" db="EMBL/GenBank/DDBJ databases">
        <title>Comparative genomics of anhydrobiosis in the tardigrade Hypsibius dujardini.</title>
        <authorList>
            <person name="Yoshida Y."/>
            <person name="Koutsovoulos G."/>
            <person name="Laetsch D."/>
            <person name="Stevens L."/>
            <person name="Kumar S."/>
            <person name="Horikawa D."/>
            <person name="Ishino K."/>
            <person name="Komine S."/>
            <person name="Tomita M."/>
            <person name="Blaxter M."/>
            <person name="Arakawa K."/>
        </authorList>
    </citation>
    <scope>NUCLEOTIDE SEQUENCE [LARGE SCALE GENOMIC DNA]</scope>
    <source>
        <strain evidence="3">Z151</strain>
    </source>
</reference>
<sequence length="380" mass="40951">MAAPPPGFPPGPPPPHGPDGRPPPPGFPPGPPPPQGPTSPLPPGLPNDPSGEQAQPGLPGQCDPADGTLPCGYTTWSARAKQDFLWRRVSEKPYTPQTLPQTGPSSKELEQLVNTTFLALVFTHRGDETIVGRKKLVHPFGVVAKVRLEMFPSQVSDYTGLFQTGGIGLARLSWSNFNPAAVVPSMAMKILIDGKESRNFHALHDPLSQGSNQSFFLKPMSNIFPVGATKLFGIGPQTRAAALIVNEETIGKAFADCIKLLPGGLLDRPEVRSNVGLFEQASITPTGYVLSKDVRTPYKVEFMPSPALAATQIDNGDRSRDHRTVLSTIPQGTELYTVVLSRSPGSPGVTLGRVYTTSPFVSSQYGDERLHFQHASKRWR</sequence>